<gene>
    <name evidence="1" type="ORF">M9H77_12151</name>
</gene>
<name>A0ACC0BGR5_CATRO</name>
<sequence>MDENAIRDAWEKRASLRYKDLMYEEKMGEAFAQSELYVLLHQQKGIPKYQELKANEKCLHIENGSPMLTDEQLTFEAAGGSKKGHVYGFGSQSAAITAEQRGGNSSSSSIPLISSCCCRGINGSKPSGYSQIQTQTLIVKHGRRPKLGPSRYKIYGLRPDSPGSKVDGVMSKAMPIPILADFDTFSSVSYLSPT</sequence>
<protein>
    <submittedName>
        <fullName evidence="1">Uncharacterized protein</fullName>
    </submittedName>
</protein>
<organism evidence="1 2">
    <name type="scientific">Catharanthus roseus</name>
    <name type="common">Madagascar periwinkle</name>
    <name type="synonym">Vinca rosea</name>
    <dbReference type="NCBI Taxonomy" id="4058"/>
    <lineage>
        <taxon>Eukaryota</taxon>
        <taxon>Viridiplantae</taxon>
        <taxon>Streptophyta</taxon>
        <taxon>Embryophyta</taxon>
        <taxon>Tracheophyta</taxon>
        <taxon>Spermatophyta</taxon>
        <taxon>Magnoliopsida</taxon>
        <taxon>eudicotyledons</taxon>
        <taxon>Gunneridae</taxon>
        <taxon>Pentapetalae</taxon>
        <taxon>asterids</taxon>
        <taxon>lamiids</taxon>
        <taxon>Gentianales</taxon>
        <taxon>Apocynaceae</taxon>
        <taxon>Rauvolfioideae</taxon>
        <taxon>Vinceae</taxon>
        <taxon>Catharanthinae</taxon>
        <taxon>Catharanthus</taxon>
    </lineage>
</organism>
<accession>A0ACC0BGR5</accession>
<proteinExistence type="predicted"/>
<evidence type="ECO:0000313" key="1">
    <source>
        <dbReference type="EMBL" id="KAI5671787.1"/>
    </source>
</evidence>
<evidence type="ECO:0000313" key="2">
    <source>
        <dbReference type="Proteomes" id="UP001060085"/>
    </source>
</evidence>
<comment type="caution">
    <text evidence="1">The sequence shown here is derived from an EMBL/GenBank/DDBJ whole genome shotgun (WGS) entry which is preliminary data.</text>
</comment>
<reference evidence="2" key="1">
    <citation type="journal article" date="2023" name="Nat. Plants">
        <title>Single-cell RNA sequencing provides a high-resolution roadmap for understanding the multicellular compartmentation of specialized metabolism.</title>
        <authorList>
            <person name="Sun S."/>
            <person name="Shen X."/>
            <person name="Li Y."/>
            <person name="Li Y."/>
            <person name="Wang S."/>
            <person name="Li R."/>
            <person name="Zhang H."/>
            <person name="Shen G."/>
            <person name="Guo B."/>
            <person name="Wei J."/>
            <person name="Xu J."/>
            <person name="St-Pierre B."/>
            <person name="Chen S."/>
            <person name="Sun C."/>
        </authorList>
    </citation>
    <scope>NUCLEOTIDE SEQUENCE [LARGE SCALE GENOMIC DNA]</scope>
</reference>
<dbReference type="Proteomes" id="UP001060085">
    <property type="component" value="Linkage Group LG03"/>
</dbReference>
<dbReference type="EMBL" id="CM044703">
    <property type="protein sequence ID" value="KAI5671787.1"/>
    <property type="molecule type" value="Genomic_DNA"/>
</dbReference>
<keyword evidence="2" id="KW-1185">Reference proteome</keyword>